<sequence>MHIDTSAVLFRSGPPPEYEIAMADLERRAALGELTLGQARQEIFELRERLALDAGFLMQWAMRSHI</sequence>
<name>A0ABU5I9N1_9BURK</name>
<comment type="caution">
    <text evidence="1">The sequence shown here is derived from an EMBL/GenBank/DDBJ whole genome shotgun (WGS) entry which is preliminary data.</text>
</comment>
<evidence type="ECO:0000313" key="2">
    <source>
        <dbReference type="Proteomes" id="UP001293718"/>
    </source>
</evidence>
<dbReference type="Proteomes" id="UP001293718">
    <property type="component" value="Unassembled WGS sequence"/>
</dbReference>
<keyword evidence="2" id="KW-1185">Reference proteome</keyword>
<dbReference type="EMBL" id="JAXOJX010000004">
    <property type="protein sequence ID" value="MDZ5455819.1"/>
    <property type="molecule type" value="Genomic_DNA"/>
</dbReference>
<protein>
    <submittedName>
        <fullName evidence="1">Uncharacterized protein</fullName>
    </submittedName>
</protein>
<organism evidence="1 2">
    <name type="scientific">Azohydromonas lata</name>
    <dbReference type="NCBI Taxonomy" id="45677"/>
    <lineage>
        <taxon>Bacteria</taxon>
        <taxon>Pseudomonadati</taxon>
        <taxon>Pseudomonadota</taxon>
        <taxon>Betaproteobacteria</taxon>
        <taxon>Burkholderiales</taxon>
        <taxon>Sphaerotilaceae</taxon>
        <taxon>Azohydromonas</taxon>
    </lineage>
</organism>
<evidence type="ECO:0000313" key="1">
    <source>
        <dbReference type="EMBL" id="MDZ5455819.1"/>
    </source>
</evidence>
<dbReference type="RefSeq" id="WP_322464508.1">
    <property type="nucleotide sequence ID" value="NZ_JAXOJX010000004.1"/>
</dbReference>
<accession>A0ABU5I9N1</accession>
<reference evidence="1 2" key="1">
    <citation type="submission" date="2023-11" db="EMBL/GenBank/DDBJ databases">
        <title>Draft genome of Azohydromonas lata strain H1 (DSM1123), a polyhydroxyalkanoate producer.</title>
        <authorList>
            <person name="Traversa D."/>
            <person name="D'Addabbo P."/>
            <person name="Pazzani C."/>
            <person name="Manzari C."/>
            <person name="Chiara M."/>
            <person name="Scrascia M."/>
        </authorList>
    </citation>
    <scope>NUCLEOTIDE SEQUENCE [LARGE SCALE GENOMIC DNA]</scope>
    <source>
        <strain evidence="1 2">H1</strain>
    </source>
</reference>
<proteinExistence type="predicted"/>
<gene>
    <name evidence="1" type="ORF">SM757_04470</name>
</gene>